<evidence type="ECO:0000313" key="2">
    <source>
        <dbReference type="Proteomes" id="UP001060215"/>
    </source>
</evidence>
<dbReference type="Proteomes" id="UP001060215">
    <property type="component" value="Chromosome 8"/>
</dbReference>
<keyword evidence="2" id="KW-1185">Reference proteome</keyword>
<dbReference type="EMBL" id="CM045765">
    <property type="protein sequence ID" value="KAI8001859.1"/>
    <property type="molecule type" value="Genomic_DNA"/>
</dbReference>
<protein>
    <submittedName>
        <fullName evidence="1">Uncharacterized protein</fullName>
    </submittedName>
</protein>
<evidence type="ECO:0000313" key="1">
    <source>
        <dbReference type="EMBL" id="KAI8001859.1"/>
    </source>
</evidence>
<accession>A0ACC0GLL0</accession>
<proteinExistence type="predicted"/>
<name>A0ACC0GLL0_9ERIC</name>
<sequence>MRFQLYQFYNEPTINGQRKKIMVGMLVTGATTFVLAGLAAGCYVIRRQRSNGTQKDEERSQRALLHELVNPPSVAINQEGNIWKDNKQNVSGDELGRFSSVVNDTLHNLSRLAAFNPSYGRFSSVVNDTLHNLSRLAAFNPSPRYGNYGMKERVGNDRSIIDDLVILTSS</sequence>
<gene>
    <name evidence="1" type="ORF">LOK49_LG09G00410</name>
</gene>
<comment type="caution">
    <text evidence="1">The sequence shown here is derived from an EMBL/GenBank/DDBJ whole genome shotgun (WGS) entry which is preliminary data.</text>
</comment>
<organism evidence="1 2">
    <name type="scientific">Camellia lanceoleosa</name>
    <dbReference type="NCBI Taxonomy" id="1840588"/>
    <lineage>
        <taxon>Eukaryota</taxon>
        <taxon>Viridiplantae</taxon>
        <taxon>Streptophyta</taxon>
        <taxon>Embryophyta</taxon>
        <taxon>Tracheophyta</taxon>
        <taxon>Spermatophyta</taxon>
        <taxon>Magnoliopsida</taxon>
        <taxon>eudicotyledons</taxon>
        <taxon>Gunneridae</taxon>
        <taxon>Pentapetalae</taxon>
        <taxon>asterids</taxon>
        <taxon>Ericales</taxon>
        <taxon>Theaceae</taxon>
        <taxon>Camellia</taxon>
    </lineage>
</organism>
<reference evidence="1 2" key="1">
    <citation type="journal article" date="2022" name="Plant J.">
        <title>Chromosome-level genome of Camellia lanceoleosa provides a valuable resource for understanding genome evolution and self-incompatibility.</title>
        <authorList>
            <person name="Gong W."/>
            <person name="Xiao S."/>
            <person name="Wang L."/>
            <person name="Liao Z."/>
            <person name="Chang Y."/>
            <person name="Mo W."/>
            <person name="Hu G."/>
            <person name="Li W."/>
            <person name="Zhao G."/>
            <person name="Zhu H."/>
            <person name="Hu X."/>
            <person name="Ji K."/>
            <person name="Xiang X."/>
            <person name="Song Q."/>
            <person name="Yuan D."/>
            <person name="Jin S."/>
            <person name="Zhang L."/>
        </authorList>
    </citation>
    <scope>NUCLEOTIDE SEQUENCE [LARGE SCALE GENOMIC DNA]</scope>
    <source>
        <strain evidence="1">SQ_2022a</strain>
    </source>
</reference>